<gene>
    <name evidence="1" type="ORF">ACFOZ4_23585</name>
</gene>
<evidence type="ECO:0000313" key="2">
    <source>
        <dbReference type="Proteomes" id="UP001595816"/>
    </source>
</evidence>
<dbReference type="Proteomes" id="UP001595816">
    <property type="component" value="Unassembled WGS sequence"/>
</dbReference>
<reference evidence="2" key="1">
    <citation type="journal article" date="2019" name="Int. J. Syst. Evol. Microbiol.">
        <title>The Global Catalogue of Microorganisms (GCM) 10K type strain sequencing project: providing services to taxonomists for standard genome sequencing and annotation.</title>
        <authorList>
            <consortium name="The Broad Institute Genomics Platform"/>
            <consortium name="The Broad Institute Genome Sequencing Center for Infectious Disease"/>
            <person name="Wu L."/>
            <person name="Ma J."/>
        </authorList>
    </citation>
    <scope>NUCLEOTIDE SEQUENCE [LARGE SCALE GENOMIC DNA]</scope>
    <source>
        <strain evidence="2">CGMCC 4.7289</strain>
    </source>
</reference>
<evidence type="ECO:0000313" key="1">
    <source>
        <dbReference type="EMBL" id="MFC4133602.1"/>
    </source>
</evidence>
<sequence>MAPGSPATEAVYGTVAGGLGEVPGVTWITAPEESDVDGHCTVLALDLDGELDLYRGAGRG</sequence>
<organism evidence="1 2">
    <name type="scientific">Hamadaea flava</name>
    <dbReference type="NCBI Taxonomy" id="1742688"/>
    <lineage>
        <taxon>Bacteria</taxon>
        <taxon>Bacillati</taxon>
        <taxon>Actinomycetota</taxon>
        <taxon>Actinomycetes</taxon>
        <taxon>Micromonosporales</taxon>
        <taxon>Micromonosporaceae</taxon>
        <taxon>Hamadaea</taxon>
    </lineage>
</organism>
<dbReference type="RefSeq" id="WP_253762393.1">
    <property type="nucleotide sequence ID" value="NZ_JAMZDZ010000001.1"/>
</dbReference>
<accession>A0ABV8LT92</accession>
<keyword evidence="2" id="KW-1185">Reference proteome</keyword>
<comment type="caution">
    <text evidence="1">The sequence shown here is derived from an EMBL/GenBank/DDBJ whole genome shotgun (WGS) entry which is preliminary data.</text>
</comment>
<name>A0ABV8LT92_9ACTN</name>
<protein>
    <submittedName>
        <fullName evidence="1">Uncharacterized protein</fullName>
    </submittedName>
</protein>
<proteinExistence type="predicted"/>
<dbReference type="EMBL" id="JBHSAY010000012">
    <property type="protein sequence ID" value="MFC4133602.1"/>
    <property type="molecule type" value="Genomic_DNA"/>
</dbReference>